<dbReference type="eggNOG" id="KOG0156">
    <property type="taxonomic scope" value="Eukaryota"/>
</dbReference>
<dbReference type="InterPro" id="IPR002401">
    <property type="entry name" value="Cyt_P450_E_grp-I"/>
</dbReference>
<keyword evidence="12" id="KW-0472">Membrane</keyword>
<evidence type="ECO:0000256" key="8">
    <source>
        <dbReference type="ARBA" id="ARBA00022848"/>
    </source>
</evidence>
<evidence type="ECO:0000256" key="5">
    <source>
        <dbReference type="ARBA" id="ARBA00022617"/>
    </source>
</evidence>
<dbReference type="PANTHER" id="PTHR24300">
    <property type="entry name" value="CYTOCHROME P450 508A4-RELATED"/>
    <property type="match status" value="1"/>
</dbReference>
<dbReference type="FunFam" id="1.10.630.10:FF:000299">
    <property type="entry name" value="Cytochrome P450 2C9"/>
    <property type="match status" value="3"/>
</dbReference>
<evidence type="ECO:0000256" key="7">
    <source>
        <dbReference type="ARBA" id="ARBA00022824"/>
    </source>
</evidence>
<keyword evidence="11" id="KW-0503">Monooxygenase</keyword>
<evidence type="ECO:0000256" key="1">
    <source>
        <dbReference type="ARBA" id="ARBA00001971"/>
    </source>
</evidence>
<dbReference type="EMBL" id="KB320639">
    <property type="protein sequence ID" value="ELW66729.1"/>
    <property type="molecule type" value="Genomic_DNA"/>
</dbReference>
<evidence type="ECO:0000256" key="3">
    <source>
        <dbReference type="ARBA" id="ARBA00004406"/>
    </source>
</evidence>
<keyword evidence="15" id="KW-1185">Reference proteome</keyword>
<accession>L9KW63</accession>
<dbReference type="InterPro" id="IPR036396">
    <property type="entry name" value="Cyt_P450_sf"/>
</dbReference>
<dbReference type="SUPFAM" id="SSF48264">
    <property type="entry name" value="Cytochrome P450"/>
    <property type="match status" value="3"/>
</dbReference>
<evidence type="ECO:0000256" key="13">
    <source>
        <dbReference type="PIRSR" id="PIRSR602401-1"/>
    </source>
</evidence>
<dbReference type="GO" id="GO:0020037">
    <property type="term" value="F:heme binding"/>
    <property type="evidence" value="ECO:0007669"/>
    <property type="project" value="InterPro"/>
</dbReference>
<keyword evidence="6 13" id="KW-0479">Metal-binding</keyword>
<comment type="cofactor">
    <cofactor evidence="1 13">
        <name>heme</name>
        <dbReference type="ChEBI" id="CHEBI:30413"/>
    </cofactor>
</comment>
<dbReference type="PRINTS" id="PR00463">
    <property type="entry name" value="EP450I"/>
</dbReference>
<dbReference type="GO" id="GO:0005789">
    <property type="term" value="C:endoplasmic reticulum membrane"/>
    <property type="evidence" value="ECO:0007669"/>
    <property type="project" value="UniProtKB-SubCell"/>
</dbReference>
<dbReference type="Gene3D" id="1.10.630.10">
    <property type="entry name" value="Cytochrome P450"/>
    <property type="match status" value="3"/>
</dbReference>
<evidence type="ECO:0000256" key="9">
    <source>
        <dbReference type="ARBA" id="ARBA00023002"/>
    </source>
</evidence>
<dbReference type="InterPro" id="IPR017972">
    <property type="entry name" value="Cyt_P450_CS"/>
</dbReference>
<gene>
    <name evidence="14" type="ORF">TREES_T100006453</name>
</gene>
<dbReference type="InterPro" id="IPR050182">
    <property type="entry name" value="Cytochrome_P450_fam2"/>
</dbReference>
<feature type="binding site" description="axial binding residue" evidence="13">
    <location>
        <position position="1167"/>
    </location>
    <ligand>
        <name>heme</name>
        <dbReference type="ChEBI" id="CHEBI:30413"/>
    </ligand>
    <ligandPart>
        <name>Fe</name>
        <dbReference type="ChEBI" id="CHEBI:18248"/>
    </ligandPart>
</feature>
<evidence type="ECO:0000256" key="11">
    <source>
        <dbReference type="ARBA" id="ARBA00023033"/>
    </source>
</evidence>
<comment type="subcellular location">
    <subcellularLocation>
        <location evidence="3">Endoplasmic reticulum membrane</location>
        <topology evidence="3">Peripheral membrane protein</topology>
    </subcellularLocation>
    <subcellularLocation>
        <location evidence="2">Microsome membrane</location>
        <topology evidence="2">Peripheral membrane protein</topology>
    </subcellularLocation>
</comment>
<dbReference type="Proteomes" id="UP000011518">
    <property type="component" value="Unassembled WGS sequence"/>
</dbReference>
<sequence>MYSFLVCITGLLNQKPSEKAPLAILKHQLGIGPELSKVYGPVFTAYFGMKPTVVLHGYEAIKEALNDHAEEFSGRGVVFSNGKLWKETRRFSLMTLRNFGMGKKSIEERVQEEAQRLVKELRKTQASPCDPTFVLCCAPCNVICSIIFQNGFDYKDKAFLELLEMLNENVKILSSPWTQICSNFPVLIDYSPGSHTKLLKNISYIRNYILERVKEHQVSLDINNPRDFIDCFLIKMEQEKNKPQSEFTLENLLITVSDIFGAGTESISTTLRYALLLLLKHPEVTAKVQEEIHHVIGRHRSPCRQDRSHMPYTDAMIHEVQRFIDLIPTSLPHAVTCDIKFRNYFIPKGTTVITSLTSVLHDDKEFPNPEVFDPGHFLDESGNFKKSDYFVPFSTDLKLSIAFPQSTSMDLFTILVICLSCLILLSLWNGKHGKGKLPPGPTPLPIIGNVLQLDSKDITKSIKVLAKEYGPVFTVYLGMKPTVVLHGYEAIKEGLIDQGEEFSGRGSFPVIDRNFHGLGIVFSNGETWKQTRRFSLMVLRNMGMGKKTIEDRIQEEASCLMEALKETNASPCDPSFLLSCVPCNVICSIIFQTRFDYSDPKFHTLIKYFHESLNVVSTPWIQLCNTFPLLCYLPGSHNDLNKIIADQKKFILEKVKEHQESLDPHNPQDYIDYFLIKMEKEKHNKQSEFTLDNLITTVWDLFSAGTETTSTTLKYGLLLLLKHPEISAKVQEEIHNVIGRHRSPCMQDRSRMPYTDAVVHEIQRYIDLVPNSLPHTVTQNVKLGEYTIPKGTEILVSLTSVLYDDKEFPNPEKFDPGHFLDKSGNFKKSDHFMPFSAGVVFSNGKLWKETRRFSLMTLRNFGMGKKSIEERVQEEAQRLVKELRKTQASPCDPTFILCCAPCNVICSIIFQNGFDYKDKAFLELLEMLNENVKILSSPWTQICSNFPVLIDYSPGSHTKLLKNISYIRNYILERVKEHQVSLDINNPRDFIDCFLIKMEQEKNKPQSEFTLENLLVTVSDVFGAGTETTSTTLRYALLLLLKHPEVTGMTTDAKVQEEIHHVIGRHRSPCRQDRSHMPYTDAMIHEVQRFIDLIPTSLPHAVTCDIKFRNYFIPKGTTVITSLTSVLHDDKEFPKPEVFDPGHFLDESGNFKKSDYFVPFSTGKRICVGEGLARLELFLFLTTILQNFNLKSVVDLNDLDCTPVANGFASLPPPYKLCFVPV</sequence>
<evidence type="ECO:0000313" key="14">
    <source>
        <dbReference type="EMBL" id="ELW66729.1"/>
    </source>
</evidence>
<dbReference type="GO" id="GO:0006805">
    <property type="term" value="P:xenobiotic metabolic process"/>
    <property type="evidence" value="ECO:0007669"/>
    <property type="project" value="TreeGrafter"/>
</dbReference>
<reference evidence="15" key="2">
    <citation type="journal article" date="2013" name="Nat. Commun.">
        <title>Genome of the Chinese tree shrew.</title>
        <authorList>
            <person name="Fan Y."/>
            <person name="Huang Z.Y."/>
            <person name="Cao C.C."/>
            <person name="Chen C.S."/>
            <person name="Chen Y.X."/>
            <person name="Fan D.D."/>
            <person name="He J."/>
            <person name="Hou H.L."/>
            <person name="Hu L."/>
            <person name="Hu X.T."/>
            <person name="Jiang X.T."/>
            <person name="Lai R."/>
            <person name="Lang Y.S."/>
            <person name="Liang B."/>
            <person name="Liao S.G."/>
            <person name="Mu D."/>
            <person name="Ma Y.Y."/>
            <person name="Niu Y.Y."/>
            <person name="Sun X.Q."/>
            <person name="Xia J.Q."/>
            <person name="Xiao J."/>
            <person name="Xiong Z.Q."/>
            <person name="Xu L."/>
            <person name="Yang L."/>
            <person name="Zhang Y."/>
            <person name="Zhao W."/>
            <person name="Zhao X.D."/>
            <person name="Zheng Y.T."/>
            <person name="Zhou J.M."/>
            <person name="Zhu Y.B."/>
            <person name="Zhang G.J."/>
            <person name="Wang J."/>
            <person name="Yao Y.G."/>
        </authorList>
    </citation>
    <scope>NUCLEOTIDE SEQUENCE [LARGE SCALE GENOMIC DNA]</scope>
</reference>
<evidence type="ECO:0000256" key="4">
    <source>
        <dbReference type="ARBA" id="ARBA00010617"/>
    </source>
</evidence>
<proteinExistence type="inferred from homology"/>
<dbReference type="InterPro" id="IPR001128">
    <property type="entry name" value="Cyt_P450"/>
</dbReference>
<keyword evidence="9" id="KW-0560">Oxidoreductase</keyword>
<evidence type="ECO:0000256" key="2">
    <source>
        <dbReference type="ARBA" id="ARBA00004174"/>
    </source>
</evidence>
<dbReference type="FunCoup" id="L9KW63">
    <property type="interactions" value="252"/>
</dbReference>
<dbReference type="CDD" id="cd20665">
    <property type="entry name" value="CYP2C-like"/>
    <property type="match status" value="1"/>
</dbReference>
<keyword evidence="7" id="KW-0256">Endoplasmic reticulum</keyword>
<dbReference type="PRINTS" id="PR00385">
    <property type="entry name" value="P450"/>
</dbReference>
<comment type="similarity">
    <text evidence="4">Belongs to the cytochrome P450 family.</text>
</comment>
<dbReference type="AlphaFoldDB" id="L9KW63"/>
<dbReference type="GO" id="GO:0016712">
    <property type="term" value="F:oxidoreductase activity, acting on paired donors, with incorporation or reduction of molecular oxygen, reduced flavin or flavoprotein as one donor, and incorporation of one atom of oxygen"/>
    <property type="evidence" value="ECO:0007669"/>
    <property type="project" value="TreeGrafter"/>
</dbReference>
<dbReference type="Pfam" id="PF00067">
    <property type="entry name" value="p450"/>
    <property type="match status" value="2"/>
</dbReference>
<evidence type="ECO:0000256" key="6">
    <source>
        <dbReference type="ARBA" id="ARBA00022723"/>
    </source>
</evidence>
<dbReference type="STRING" id="246437.L9KW63"/>
<evidence type="ECO:0000313" key="15">
    <source>
        <dbReference type="Proteomes" id="UP000011518"/>
    </source>
</evidence>
<keyword evidence="5 13" id="KW-0349">Heme</keyword>
<organism evidence="14 15">
    <name type="scientific">Tupaia chinensis</name>
    <name type="common">Chinese tree shrew</name>
    <name type="synonym">Tupaia belangeri chinensis</name>
    <dbReference type="NCBI Taxonomy" id="246437"/>
    <lineage>
        <taxon>Eukaryota</taxon>
        <taxon>Metazoa</taxon>
        <taxon>Chordata</taxon>
        <taxon>Craniata</taxon>
        <taxon>Vertebrata</taxon>
        <taxon>Euteleostomi</taxon>
        <taxon>Mammalia</taxon>
        <taxon>Eutheria</taxon>
        <taxon>Euarchontoglires</taxon>
        <taxon>Scandentia</taxon>
        <taxon>Tupaiidae</taxon>
        <taxon>Tupaia</taxon>
    </lineage>
</organism>
<name>L9KW63_TUPCH</name>
<keyword evidence="10 13" id="KW-0408">Iron</keyword>
<evidence type="ECO:0000256" key="10">
    <source>
        <dbReference type="ARBA" id="ARBA00023004"/>
    </source>
</evidence>
<dbReference type="InParanoid" id="L9KW63"/>
<dbReference type="GO" id="GO:0005506">
    <property type="term" value="F:iron ion binding"/>
    <property type="evidence" value="ECO:0007669"/>
    <property type="project" value="InterPro"/>
</dbReference>
<evidence type="ECO:0000256" key="12">
    <source>
        <dbReference type="ARBA" id="ARBA00023136"/>
    </source>
</evidence>
<protein>
    <submittedName>
        <fullName evidence="14">Cytochrome P450 2C3</fullName>
    </submittedName>
</protein>
<dbReference type="PROSITE" id="PS00086">
    <property type="entry name" value="CYTOCHROME_P450"/>
    <property type="match status" value="1"/>
</dbReference>
<dbReference type="PANTHER" id="PTHR24300:SF200">
    <property type="entry name" value="CYTOCHROME P450 2C70"/>
    <property type="match status" value="1"/>
</dbReference>
<reference evidence="15" key="1">
    <citation type="submission" date="2012-07" db="EMBL/GenBank/DDBJ databases">
        <title>Genome of the Chinese tree shrew, a rising model animal genetically related to primates.</title>
        <authorList>
            <person name="Zhang G."/>
            <person name="Fan Y."/>
            <person name="Yao Y."/>
            <person name="Huang Z."/>
        </authorList>
    </citation>
    <scope>NUCLEOTIDE SEQUENCE [LARGE SCALE GENOMIC DNA]</scope>
</reference>
<keyword evidence="8" id="KW-0492">Microsome</keyword>
<dbReference type="GO" id="GO:0006082">
    <property type="term" value="P:organic acid metabolic process"/>
    <property type="evidence" value="ECO:0007669"/>
    <property type="project" value="TreeGrafter"/>
</dbReference>